<dbReference type="GO" id="GO:0008506">
    <property type="term" value="F:sucrose:proton symporter activity"/>
    <property type="evidence" value="ECO:0007669"/>
    <property type="project" value="TreeGrafter"/>
</dbReference>
<sequence>SISLSSTKEATIPLAGILGILGFICLDIGFDLGNPMCRAFIIEHSPSSQHTHLLITATQLASLAGLLMSLLGVFDLPEVIEATFGVDGTSGTFIFMLTVILIIVVSFFLCSIWTGISLRKTAICIKTTKTPSIKVSRSSEHMRGEKDVADDKAPLLLKPKQSANHNNGIYMSFECTLSSAIDTDIESTLSLPNSEPQPESHTLSQSHSLLESIDETVNTPLSFADKEAPVVSSSGGEKEVIPRIPSSQIGDKNAGDCRTETSPSSPKKPSLFNKRLVILVASSAFSVSSLIGIVMYSSNAVTLGIYGANPTAELGTPGNIRYRRGLRTAALGNVVFYISYFFSCLLNNKSYKLFGEKVYNLICHGLIVFATAIMILTQRVEAYFVAMATLGPFRTCIFTLPYVLANQFTKVMVKMVGEGPVDSTQVGRVTAIIGCALPCVYVVMSSTMGPLIDATGNVWVPLVWTCIGNSISMVIFSTLFFIKD</sequence>
<dbReference type="PANTHER" id="PTHR19432">
    <property type="entry name" value="SUGAR TRANSPORTER"/>
    <property type="match status" value="1"/>
</dbReference>
<feature type="transmembrane region" description="Helical" evidence="7">
    <location>
        <begin position="426"/>
        <end position="446"/>
    </location>
</feature>
<evidence type="ECO:0000256" key="6">
    <source>
        <dbReference type="SAM" id="MobiDB-lite"/>
    </source>
</evidence>
<dbReference type="AlphaFoldDB" id="A0A433THK5"/>
<evidence type="ECO:0000313" key="9">
    <source>
        <dbReference type="Proteomes" id="UP000271974"/>
    </source>
</evidence>
<evidence type="ECO:0000256" key="4">
    <source>
        <dbReference type="ARBA" id="ARBA00022989"/>
    </source>
</evidence>
<keyword evidence="5 7" id="KW-0472">Membrane</keyword>
<feature type="transmembrane region" description="Helical" evidence="7">
    <location>
        <begin position="94"/>
        <end position="116"/>
    </location>
</feature>
<feature type="transmembrane region" description="Helical" evidence="7">
    <location>
        <begin position="53"/>
        <end position="74"/>
    </location>
</feature>
<dbReference type="OrthoDB" id="6160717at2759"/>
<feature type="transmembrane region" description="Helical" evidence="7">
    <location>
        <begin position="358"/>
        <end position="376"/>
    </location>
</feature>
<dbReference type="Proteomes" id="UP000271974">
    <property type="component" value="Unassembled WGS sequence"/>
</dbReference>
<evidence type="ECO:0000256" key="7">
    <source>
        <dbReference type="SAM" id="Phobius"/>
    </source>
</evidence>
<dbReference type="InterPro" id="IPR036259">
    <property type="entry name" value="MFS_trans_sf"/>
</dbReference>
<dbReference type="SUPFAM" id="SSF103473">
    <property type="entry name" value="MFS general substrate transporter"/>
    <property type="match status" value="1"/>
</dbReference>
<dbReference type="EMBL" id="RQTK01000355">
    <property type="protein sequence ID" value="RUS81097.1"/>
    <property type="molecule type" value="Genomic_DNA"/>
</dbReference>
<accession>A0A433THK5</accession>
<evidence type="ECO:0000256" key="5">
    <source>
        <dbReference type="ARBA" id="ARBA00023136"/>
    </source>
</evidence>
<keyword evidence="2" id="KW-0813">Transport</keyword>
<feature type="transmembrane region" description="Helical" evidence="7">
    <location>
        <begin position="458"/>
        <end position="482"/>
    </location>
</feature>
<feature type="region of interest" description="Disordered" evidence="6">
    <location>
        <begin position="188"/>
        <end position="208"/>
    </location>
</feature>
<feature type="transmembrane region" description="Helical" evidence="7">
    <location>
        <begin position="276"/>
        <end position="296"/>
    </location>
</feature>
<organism evidence="8 9">
    <name type="scientific">Elysia chlorotica</name>
    <name type="common">Eastern emerald elysia</name>
    <name type="synonym">Sea slug</name>
    <dbReference type="NCBI Taxonomy" id="188477"/>
    <lineage>
        <taxon>Eukaryota</taxon>
        <taxon>Metazoa</taxon>
        <taxon>Spiralia</taxon>
        <taxon>Lophotrochozoa</taxon>
        <taxon>Mollusca</taxon>
        <taxon>Gastropoda</taxon>
        <taxon>Heterobranchia</taxon>
        <taxon>Euthyneura</taxon>
        <taxon>Panpulmonata</taxon>
        <taxon>Sacoglossa</taxon>
        <taxon>Placobranchoidea</taxon>
        <taxon>Plakobranchidae</taxon>
        <taxon>Elysia</taxon>
    </lineage>
</organism>
<feature type="transmembrane region" description="Helical" evidence="7">
    <location>
        <begin position="326"/>
        <end position="346"/>
    </location>
</feature>
<gene>
    <name evidence="8" type="ORF">EGW08_011137</name>
</gene>
<feature type="non-terminal residue" evidence="8">
    <location>
        <position position="1"/>
    </location>
</feature>
<comment type="caution">
    <text evidence="8">The sequence shown here is derived from an EMBL/GenBank/DDBJ whole genome shotgun (WGS) entry which is preliminary data.</text>
</comment>
<comment type="subcellular location">
    <subcellularLocation>
        <location evidence="1">Membrane</location>
        <topology evidence="1">Multi-pass membrane protein</topology>
    </subcellularLocation>
</comment>
<evidence type="ECO:0000313" key="8">
    <source>
        <dbReference type="EMBL" id="RUS81097.1"/>
    </source>
</evidence>
<evidence type="ECO:0008006" key="10">
    <source>
        <dbReference type="Google" id="ProtNLM"/>
    </source>
</evidence>
<protein>
    <recommendedName>
        <fullName evidence="10">Major facilitator superfamily associated domain-containing protein</fullName>
    </recommendedName>
</protein>
<keyword evidence="3 7" id="KW-0812">Transmembrane</keyword>
<feature type="region of interest" description="Disordered" evidence="6">
    <location>
        <begin position="224"/>
        <end position="268"/>
    </location>
</feature>
<feature type="transmembrane region" description="Helical" evidence="7">
    <location>
        <begin position="382"/>
        <end position="405"/>
    </location>
</feature>
<reference evidence="8 9" key="1">
    <citation type="submission" date="2019-01" db="EMBL/GenBank/DDBJ databases">
        <title>A draft genome assembly of the solar-powered sea slug Elysia chlorotica.</title>
        <authorList>
            <person name="Cai H."/>
            <person name="Li Q."/>
            <person name="Fang X."/>
            <person name="Li J."/>
            <person name="Curtis N.E."/>
            <person name="Altenburger A."/>
            <person name="Shibata T."/>
            <person name="Feng M."/>
            <person name="Maeda T."/>
            <person name="Schwartz J.A."/>
            <person name="Shigenobu S."/>
            <person name="Lundholm N."/>
            <person name="Nishiyama T."/>
            <person name="Yang H."/>
            <person name="Hasebe M."/>
            <person name="Li S."/>
            <person name="Pierce S.K."/>
            <person name="Wang J."/>
        </authorList>
    </citation>
    <scope>NUCLEOTIDE SEQUENCE [LARGE SCALE GENOMIC DNA]</scope>
    <source>
        <strain evidence="8">EC2010</strain>
        <tissue evidence="8">Whole organism of an adult</tissue>
    </source>
</reference>
<dbReference type="GO" id="GO:0016020">
    <property type="term" value="C:membrane"/>
    <property type="evidence" value="ECO:0007669"/>
    <property type="project" value="UniProtKB-SubCell"/>
</dbReference>
<evidence type="ECO:0000256" key="1">
    <source>
        <dbReference type="ARBA" id="ARBA00004141"/>
    </source>
</evidence>
<name>A0A433THK5_ELYCH</name>
<feature type="transmembrane region" description="Helical" evidence="7">
    <location>
        <begin position="12"/>
        <end position="32"/>
    </location>
</feature>
<keyword evidence="4 7" id="KW-1133">Transmembrane helix</keyword>
<dbReference type="PANTHER" id="PTHR19432:SF35">
    <property type="entry name" value="SOLUTE CARRIER FAMILY 45 MEMBER 3 ISOFORM X1"/>
    <property type="match status" value="1"/>
</dbReference>
<proteinExistence type="predicted"/>
<keyword evidence="9" id="KW-1185">Reference proteome</keyword>
<evidence type="ECO:0000256" key="2">
    <source>
        <dbReference type="ARBA" id="ARBA00022448"/>
    </source>
</evidence>
<evidence type="ECO:0000256" key="3">
    <source>
        <dbReference type="ARBA" id="ARBA00022692"/>
    </source>
</evidence>